<proteinExistence type="predicted"/>
<dbReference type="GO" id="GO:0006370">
    <property type="term" value="P:7-methylguanosine mRNA capping"/>
    <property type="evidence" value="ECO:0007669"/>
    <property type="project" value="InterPro"/>
</dbReference>
<dbReference type="InterPro" id="IPR051029">
    <property type="entry name" value="mRNA_Capping_Enz/RNA_Phosphat"/>
</dbReference>
<dbReference type="PANTHER" id="PTHR10367">
    <property type="entry name" value="MRNA-CAPPING ENZYME"/>
    <property type="match status" value="1"/>
</dbReference>
<gene>
    <name evidence="2" type="ORF">WN944_025669</name>
</gene>
<reference evidence="2 3" key="1">
    <citation type="submission" date="2024-05" db="EMBL/GenBank/DDBJ databases">
        <title>Haplotype-resolved chromosome-level genome assembly of Huyou (Citrus changshanensis).</title>
        <authorList>
            <person name="Miao C."/>
            <person name="Chen W."/>
            <person name="Wu Y."/>
            <person name="Wang L."/>
            <person name="Zhao S."/>
            <person name="Grierson D."/>
            <person name="Xu C."/>
            <person name="Chen K."/>
        </authorList>
    </citation>
    <scope>NUCLEOTIDE SEQUENCE [LARGE SCALE GENOMIC DNA]</scope>
    <source>
        <strain evidence="2">01-14</strain>
        <tissue evidence="2">Leaf</tissue>
    </source>
</reference>
<dbReference type="EMBL" id="JBCGBO010000024">
    <property type="protein sequence ID" value="KAK9182524.1"/>
    <property type="molecule type" value="Genomic_DNA"/>
</dbReference>
<dbReference type="GO" id="GO:0004484">
    <property type="term" value="F:mRNA guanylyltransferase activity"/>
    <property type="evidence" value="ECO:0007669"/>
    <property type="project" value="InterPro"/>
</dbReference>
<organism evidence="2 3">
    <name type="scientific">Citrus x changshan-huyou</name>
    <dbReference type="NCBI Taxonomy" id="2935761"/>
    <lineage>
        <taxon>Eukaryota</taxon>
        <taxon>Viridiplantae</taxon>
        <taxon>Streptophyta</taxon>
        <taxon>Embryophyta</taxon>
        <taxon>Tracheophyta</taxon>
        <taxon>Spermatophyta</taxon>
        <taxon>Magnoliopsida</taxon>
        <taxon>eudicotyledons</taxon>
        <taxon>Gunneridae</taxon>
        <taxon>Pentapetalae</taxon>
        <taxon>rosids</taxon>
        <taxon>malvids</taxon>
        <taxon>Sapindales</taxon>
        <taxon>Rutaceae</taxon>
        <taxon>Aurantioideae</taxon>
        <taxon>Citrus</taxon>
    </lineage>
</organism>
<accession>A0AAP0QD63</accession>
<evidence type="ECO:0000313" key="2">
    <source>
        <dbReference type="EMBL" id="KAK9182524.1"/>
    </source>
</evidence>
<sequence>MSHDDILGDKIAYEQQQAFRHFCYQALGDQLNIINNRHGQFPFPGSHPLAVNSDGLQLLRQRFYYATWKADGSRYMMLITMDGCYLIESTEDDRHLLHLFKRGRKMLLQGHYSVFFTRGRSSSVLRSQLLVQQLIIRIIIIMRMEMYADKDR</sequence>
<feature type="domain" description="mRNA capping enzyme adenylation" evidence="1">
    <location>
        <begin position="47"/>
        <end position="94"/>
    </location>
</feature>
<protein>
    <recommendedName>
        <fullName evidence="1">mRNA capping enzyme adenylation domain-containing protein</fullName>
    </recommendedName>
</protein>
<keyword evidence="3" id="KW-1185">Reference proteome</keyword>
<dbReference type="GO" id="GO:0005524">
    <property type="term" value="F:ATP binding"/>
    <property type="evidence" value="ECO:0007669"/>
    <property type="project" value="InterPro"/>
</dbReference>
<evidence type="ECO:0000259" key="1">
    <source>
        <dbReference type="Pfam" id="PF01331"/>
    </source>
</evidence>
<comment type="caution">
    <text evidence="2">The sequence shown here is derived from an EMBL/GenBank/DDBJ whole genome shotgun (WGS) entry which is preliminary data.</text>
</comment>
<dbReference type="Pfam" id="PF01331">
    <property type="entry name" value="mRNA_cap_enzyme"/>
    <property type="match status" value="1"/>
</dbReference>
<evidence type="ECO:0000313" key="3">
    <source>
        <dbReference type="Proteomes" id="UP001428341"/>
    </source>
</evidence>
<dbReference type="SUPFAM" id="SSF56091">
    <property type="entry name" value="DNA ligase/mRNA capping enzyme, catalytic domain"/>
    <property type="match status" value="1"/>
</dbReference>
<dbReference type="PANTHER" id="PTHR10367:SF17">
    <property type="entry name" value="MRNA-CAPPING ENZYME"/>
    <property type="match status" value="1"/>
</dbReference>
<dbReference type="Proteomes" id="UP001428341">
    <property type="component" value="Unassembled WGS sequence"/>
</dbReference>
<name>A0AAP0QD63_9ROSI</name>
<dbReference type="Gene3D" id="3.30.470.30">
    <property type="entry name" value="DNA ligase/mRNA capping enzyme"/>
    <property type="match status" value="1"/>
</dbReference>
<dbReference type="InterPro" id="IPR001339">
    <property type="entry name" value="mRNA_cap_enzyme_adenylation"/>
</dbReference>
<dbReference type="AlphaFoldDB" id="A0AAP0QD63"/>